<comment type="caution">
    <text evidence="2">The sequence shown here is derived from an EMBL/GenBank/DDBJ whole genome shotgun (WGS) entry which is preliminary data.</text>
</comment>
<gene>
    <name evidence="2" type="ORF">NPIL_157091</name>
</gene>
<evidence type="ECO:0000313" key="3">
    <source>
        <dbReference type="Proteomes" id="UP000887013"/>
    </source>
</evidence>
<evidence type="ECO:0000313" key="2">
    <source>
        <dbReference type="EMBL" id="GFT28393.1"/>
    </source>
</evidence>
<reference evidence="2" key="1">
    <citation type="submission" date="2020-08" db="EMBL/GenBank/DDBJ databases">
        <title>Multicomponent nature underlies the extraordinary mechanical properties of spider dragline silk.</title>
        <authorList>
            <person name="Kono N."/>
            <person name="Nakamura H."/>
            <person name="Mori M."/>
            <person name="Yoshida Y."/>
            <person name="Ohtoshi R."/>
            <person name="Malay A.D."/>
            <person name="Moran D.A.P."/>
            <person name="Tomita M."/>
            <person name="Numata K."/>
            <person name="Arakawa K."/>
        </authorList>
    </citation>
    <scope>NUCLEOTIDE SEQUENCE</scope>
</reference>
<dbReference type="Proteomes" id="UP000887013">
    <property type="component" value="Unassembled WGS sequence"/>
</dbReference>
<keyword evidence="3" id="KW-1185">Reference proteome</keyword>
<protein>
    <submittedName>
        <fullName evidence="2">Uncharacterized protein</fullName>
    </submittedName>
</protein>
<sequence length="132" mass="15231">MAYLVKGNKPDLLEISEKIGVKIDPSSKVTEIKKLILNSQLHVKEEVKIILDRVISDRKEQERIARQAKQHELECFQEITSYDNLRTFIVIRSSSQPKLQLFLDKLRSSNSSEQKIKKSLKARSGEQASHKE</sequence>
<feature type="region of interest" description="Disordered" evidence="1">
    <location>
        <begin position="108"/>
        <end position="132"/>
    </location>
</feature>
<dbReference type="AlphaFoldDB" id="A0A8X6TKM7"/>
<accession>A0A8X6TKM7</accession>
<evidence type="ECO:0000256" key="1">
    <source>
        <dbReference type="SAM" id="MobiDB-lite"/>
    </source>
</evidence>
<dbReference type="EMBL" id="BMAW01107245">
    <property type="protein sequence ID" value="GFT28393.1"/>
    <property type="molecule type" value="Genomic_DNA"/>
</dbReference>
<organism evidence="2 3">
    <name type="scientific">Nephila pilipes</name>
    <name type="common">Giant wood spider</name>
    <name type="synonym">Nephila maculata</name>
    <dbReference type="NCBI Taxonomy" id="299642"/>
    <lineage>
        <taxon>Eukaryota</taxon>
        <taxon>Metazoa</taxon>
        <taxon>Ecdysozoa</taxon>
        <taxon>Arthropoda</taxon>
        <taxon>Chelicerata</taxon>
        <taxon>Arachnida</taxon>
        <taxon>Araneae</taxon>
        <taxon>Araneomorphae</taxon>
        <taxon>Entelegynae</taxon>
        <taxon>Araneoidea</taxon>
        <taxon>Nephilidae</taxon>
        <taxon>Nephila</taxon>
    </lineage>
</organism>
<proteinExistence type="predicted"/>
<name>A0A8X6TKM7_NEPPI</name>